<evidence type="ECO:0000256" key="4">
    <source>
        <dbReference type="ARBA" id="ARBA00022643"/>
    </source>
</evidence>
<dbReference type="CDD" id="cd02135">
    <property type="entry name" value="YdjA-like"/>
    <property type="match status" value="1"/>
</dbReference>
<dbReference type="PANTHER" id="PTHR43821">
    <property type="entry name" value="NAD(P)H NITROREDUCTASE YDJA-RELATED"/>
    <property type="match status" value="1"/>
</dbReference>
<organism evidence="10 11">
    <name type="scientific">Paenibacillus baimaensis</name>
    <dbReference type="NCBI Taxonomy" id="2982185"/>
    <lineage>
        <taxon>Bacteria</taxon>
        <taxon>Bacillati</taxon>
        <taxon>Bacillota</taxon>
        <taxon>Bacilli</taxon>
        <taxon>Bacillales</taxon>
        <taxon>Paenibacillaceae</taxon>
        <taxon>Paenibacillus</taxon>
    </lineage>
</organism>
<keyword evidence="4 8" id="KW-0288">FMN</keyword>
<comment type="cofactor">
    <cofactor evidence="1 8">
        <name>FMN</name>
        <dbReference type="ChEBI" id="CHEBI:58210"/>
    </cofactor>
</comment>
<evidence type="ECO:0000256" key="1">
    <source>
        <dbReference type="ARBA" id="ARBA00001917"/>
    </source>
</evidence>
<evidence type="ECO:0000256" key="2">
    <source>
        <dbReference type="ARBA" id="ARBA00007118"/>
    </source>
</evidence>
<dbReference type="RefSeq" id="WP_076235759.1">
    <property type="nucleotide sequence ID" value="NZ_JAOQIO010000110.1"/>
</dbReference>
<dbReference type="InterPro" id="IPR052530">
    <property type="entry name" value="NAD(P)H_nitroreductase"/>
</dbReference>
<name>A0ABT2USR7_9BACL</name>
<evidence type="ECO:0000256" key="5">
    <source>
        <dbReference type="ARBA" id="ARBA00022857"/>
    </source>
</evidence>
<evidence type="ECO:0000256" key="7">
    <source>
        <dbReference type="ARBA" id="ARBA00023027"/>
    </source>
</evidence>
<evidence type="ECO:0000256" key="8">
    <source>
        <dbReference type="PIRNR" id="PIRNR000232"/>
    </source>
</evidence>
<keyword evidence="11" id="KW-1185">Reference proteome</keyword>
<comment type="similarity">
    <text evidence="2 8">Belongs to the nitroreductase family.</text>
</comment>
<dbReference type="InterPro" id="IPR000415">
    <property type="entry name" value="Nitroreductase-like"/>
</dbReference>
<keyword evidence="6 8" id="KW-0560">Oxidoreductase</keyword>
<dbReference type="Proteomes" id="UP001652445">
    <property type="component" value="Unassembled WGS sequence"/>
</dbReference>
<dbReference type="Gene3D" id="3.40.109.10">
    <property type="entry name" value="NADH Oxidase"/>
    <property type="match status" value="1"/>
</dbReference>
<evidence type="ECO:0000256" key="6">
    <source>
        <dbReference type="ARBA" id="ARBA00023002"/>
    </source>
</evidence>
<keyword evidence="3 8" id="KW-0285">Flavoprotein</keyword>
<dbReference type="InterPro" id="IPR029479">
    <property type="entry name" value="Nitroreductase"/>
</dbReference>
<dbReference type="Pfam" id="PF00881">
    <property type="entry name" value="Nitroreductase"/>
    <property type="match status" value="1"/>
</dbReference>
<keyword evidence="7 8" id="KW-0520">NAD</keyword>
<dbReference type="InterPro" id="IPR026021">
    <property type="entry name" value="YdjA-like"/>
</dbReference>
<reference evidence="10 11" key="1">
    <citation type="submission" date="2022-09" db="EMBL/GenBank/DDBJ databases">
        <authorList>
            <person name="Han X.L."/>
            <person name="Wang Q."/>
            <person name="Lu T."/>
        </authorList>
    </citation>
    <scope>NUCLEOTIDE SEQUENCE [LARGE SCALE GENOMIC DNA]</scope>
    <source>
        <strain evidence="10 11">WQ 127069</strain>
    </source>
</reference>
<comment type="caution">
    <text evidence="10">The sequence shown here is derived from an EMBL/GenBank/DDBJ whole genome shotgun (WGS) entry which is preliminary data.</text>
</comment>
<dbReference type="SUPFAM" id="SSF55469">
    <property type="entry name" value="FMN-dependent nitroreductase-like"/>
    <property type="match status" value="1"/>
</dbReference>
<keyword evidence="5 8" id="KW-0521">NADP</keyword>
<dbReference type="PIRSF" id="PIRSF000232">
    <property type="entry name" value="YdjA"/>
    <property type="match status" value="1"/>
</dbReference>
<evidence type="ECO:0000259" key="9">
    <source>
        <dbReference type="Pfam" id="PF00881"/>
    </source>
</evidence>
<gene>
    <name evidence="10" type="ORF">OB236_32500</name>
</gene>
<evidence type="ECO:0000313" key="10">
    <source>
        <dbReference type="EMBL" id="MCU6796857.1"/>
    </source>
</evidence>
<dbReference type="EMBL" id="JAOQIO010000110">
    <property type="protein sequence ID" value="MCU6796857.1"/>
    <property type="molecule type" value="Genomic_DNA"/>
</dbReference>
<evidence type="ECO:0000256" key="3">
    <source>
        <dbReference type="ARBA" id="ARBA00022630"/>
    </source>
</evidence>
<dbReference type="EC" id="1.-.-.-" evidence="8"/>
<accession>A0ABT2USR7</accession>
<dbReference type="PANTHER" id="PTHR43821:SF1">
    <property type="entry name" value="NAD(P)H NITROREDUCTASE YDJA-RELATED"/>
    <property type="match status" value="1"/>
</dbReference>
<protein>
    <recommendedName>
        <fullName evidence="8">Putative NAD(P)H nitroreductase</fullName>
        <ecNumber evidence="8">1.-.-.-</ecNumber>
    </recommendedName>
</protein>
<feature type="domain" description="Nitroreductase" evidence="9">
    <location>
        <begin position="7"/>
        <end position="165"/>
    </location>
</feature>
<evidence type="ECO:0000313" key="11">
    <source>
        <dbReference type="Proteomes" id="UP001652445"/>
    </source>
</evidence>
<proteinExistence type="inferred from homology"/>
<sequence length="189" mass="21629">MNLAELLKERRSVHRFQSREVPVELVTELLDTAVWVPNHKMTQPWRFVIVRGEGRKRIAEISRNNVGKRERDPEKAKELGQKFYDKFMAVPTFVVVVMKENPSISVREEDYASTSCLIHNFSLLAWEQGIGLVWESYPLLSDHAFREALGIEPGERAIGSLHVGYPEQIPNAQPRIPAAERITVIDQAL</sequence>